<keyword evidence="3" id="KW-1185">Reference proteome</keyword>
<dbReference type="Proteomes" id="UP000235653">
    <property type="component" value="Unassembled WGS sequence"/>
</dbReference>
<accession>A0A2P5P825</accession>
<reference evidence="2 3" key="1">
    <citation type="journal article" date="2017" name="ISME J.">
        <title>Grape pomace compost harbors organohalide-respiring Dehalogenimonas species with novel reductive dehalogenase genes.</title>
        <authorList>
            <person name="Yang Y."/>
            <person name="Higgins S.A."/>
            <person name="Yan J."/>
            <person name="Simsir B."/>
            <person name="Chourey K."/>
            <person name="Iyer R."/>
            <person name="Hettich R.L."/>
            <person name="Baldwin B."/>
            <person name="Ogles D.M."/>
            <person name="Loffler F.E."/>
        </authorList>
    </citation>
    <scope>NUCLEOTIDE SEQUENCE [LARGE SCALE GENOMIC DNA]</scope>
    <source>
        <strain evidence="2 3">GP</strain>
    </source>
</reference>
<keyword evidence="2" id="KW-0808">Transferase</keyword>
<comment type="caution">
    <text evidence="2">The sequence shown here is derived from an EMBL/GenBank/DDBJ whole genome shotgun (WGS) entry which is preliminary data.</text>
</comment>
<keyword evidence="2" id="KW-0489">Methyltransferase</keyword>
<evidence type="ECO:0000259" key="1">
    <source>
        <dbReference type="Pfam" id="PF13649"/>
    </source>
</evidence>
<name>A0A2P5P825_9CHLR</name>
<evidence type="ECO:0000313" key="3">
    <source>
        <dbReference type="Proteomes" id="UP000235653"/>
    </source>
</evidence>
<dbReference type="PANTHER" id="PTHR10259">
    <property type="entry name" value="THIOPURINE S-METHYLTRANSFERASE"/>
    <property type="match status" value="1"/>
</dbReference>
<dbReference type="AlphaFoldDB" id="A0A2P5P825"/>
<dbReference type="InterPro" id="IPR041698">
    <property type="entry name" value="Methyltransf_25"/>
</dbReference>
<dbReference type="GO" id="GO:0008119">
    <property type="term" value="F:thiopurine S-methyltransferase activity"/>
    <property type="evidence" value="ECO:0007669"/>
    <property type="project" value="TreeGrafter"/>
</dbReference>
<proteinExistence type="predicted"/>
<dbReference type="Gene3D" id="3.40.50.150">
    <property type="entry name" value="Vaccinia Virus protein VP39"/>
    <property type="match status" value="1"/>
</dbReference>
<organism evidence="2 3">
    <name type="scientific">Dehalogenimonas etheniformans</name>
    <dbReference type="NCBI Taxonomy" id="1536648"/>
    <lineage>
        <taxon>Bacteria</taxon>
        <taxon>Bacillati</taxon>
        <taxon>Chloroflexota</taxon>
        <taxon>Dehalococcoidia</taxon>
        <taxon>Dehalococcoidales</taxon>
        <taxon>Dehalococcoidaceae</taxon>
        <taxon>Dehalogenimonas</taxon>
    </lineage>
</organism>
<protein>
    <submittedName>
        <fullName evidence="2">Class I SAM-dependent methyltransferase</fullName>
    </submittedName>
</protein>
<dbReference type="EMBL" id="JQAN02000007">
    <property type="protein sequence ID" value="PPD58447.1"/>
    <property type="molecule type" value="Genomic_DNA"/>
</dbReference>
<dbReference type="SUPFAM" id="SSF53335">
    <property type="entry name" value="S-adenosyl-L-methionine-dependent methyltransferases"/>
    <property type="match status" value="1"/>
</dbReference>
<feature type="domain" description="Methyltransferase" evidence="1">
    <location>
        <begin position="52"/>
        <end position="146"/>
    </location>
</feature>
<evidence type="ECO:0000313" key="2">
    <source>
        <dbReference type="EMBL" id="PPD58447.1"/>
    </source>
</evidence>
<dbReference type="InterPro" id="IPR029063">
    <property type="entry name" value="SAM-dependent_MTases_sf"/>
</dbReference>
<sequence>MTEKIKTSKETAARWERTYKTNPVTSLPWEEGSPSSYLIELIESGVEKPGPVLDICTGSGNNAIYLAQRGYSCHAVDISPTAISIAREKAAKAGTVCDFKVGDVLNLDFPNDMFGLVFDRGCFHNFSPEQRSAFISEIYRVLKLGGLYQLNSFSKKGHDWGGPPYGFSPADIRKLFRSSFEILWIKEISIGGGASGQFFLSALMKKATRD</sequence>
<dbReference type="PANTHER" id="PTHR10259:SF11">
    <property type="entry name" value="THIOPURINE S-METHYLTRANSFERASE"/>
    <property type="match status" value="1"/>
</dbReference>
<dbReference type="CDD" id="cd02440">
    <property type="entry name" value="AdoMet_MTases"/>
    <property type="match status" value="1"/>
</dbReference>
<dbReference type="Pfam" id="PF13649">
    <property type="entry name" value="Methyltransf_25"/>
    <property type="match status" value="1"/>
</dbReference>
<dbReference type="OrthoDB" id="9804312at2"/>
<dbReference type="GO" id="GO:0032259">
    <property type="term" value="P:methylation"/>
    <property type="evidence" value="ECO:0007669"/>
    <property type="project" value="UniProtKB-KW"/>
</dbReference>
<gene>
    <name evidence="2" type="ORF">JP09_004185</name>
</gene>
<dbReference type="RefSeq" id="WP_102331854.1">
    <property type="nucleotide sequence ID" value="NZ_CP058566.2"/>
</dbReference>